<keyword evidence="4 5" id="KW-0472">Membrane</keyword>
<evidence type="ECO:0000256" key="3">
    <source>
        <dbReference type="ARBA" id="ARBA00022989"/>
    </source>
</evidence>
<dbReference type="eggNOG" id="COG2271">
    <property type="taxonomic scope" value="Bacteria"/>
</dbReference>
<evidence type="ECO:0000313" key="7">
    <source>
        <dbReference type="EMBL" id="ABY24154.1"/>
    </source>
</evidence>
<dbReference type="EMBL" id="CP000910">
    <property type="protein sequence ID" value="ABY24154.1"/>
    <property type="molecule type" value="Genomic_DNA"/>
</dbReference>
<dbReference type="InterPro" id="IPR020846">
    <property type="entry name" value="MFS_dom"/>
</dbReference>
<sequence>MDTRRAWLSWGVGVFAYVVAICQRTSFGVAGLDATERFNATAAALSAFSVLQLLVYAALQIPVGALVDRFGPKLMVSAGALLMLLGQLQLAAATSVPAGLVGRVLLGAGDAMTFIAVLRLLPAWFSARRIPLLTQLTAMIGQLGQLLSAIQFAAVLRQFGWSPAFVSAAALSLLALVLTGIFVLDYPADLPRAHPPGRLRDIAGSVAAAWRQPGTRLGMWSHFTLQFSGTVFLLTWGYPFLVSGRGLPPSQASLLLTLFIPVGLVSSPWLGGWVGRHPLRRSTLVLVIAILTALVWALVLLYPGPAPLWLLIVLIAVLGVGGPAAMIGFDFARTFNPAHRMGTDTGIVNVGGFIAALITMYIVGLVLDLLNNLGYSHGMLYALDSFRIALSVQFLVIAFGVGAVLLSRREVRRRMASDGVSVPPLREALSGYRARRRRYQLQKKTRKESDG</sequence>
<dbReference type="AlphaFoldDB" id="A9WS25"/>
<dbReference type="CDD" id="cd06174">
    <property type="entry name" value="MFS"/>
    <property type="match status" value="1"/>
</dbReference>
<dbReference type="GO" id="GO:0005886">
    <property type="term" value="C:plasma membrane"/>
    <property type="evidence" value="ECO:0007669"/>
    <property type="project" value="UniProtKB-SubCell"/>
</dbReference>
<feature type="transmembrane region" description="Helical" evidence="5">
    <location>
        <begin position="252"/>
        <end position="271"/>
    </location>
</feature>
<evidence type="ECO:0000256" key="2">
    <source>
        <dbReference type="ARBA" id="ARBA00022692"/>
    </source>
</evidence>
<dbReference type="InterPro" id="IPR011701">
    <property type="entry name" value="MFS"/>
</dbReference>
<keyword evidence="3 5" id="KW-1133">Transmembrane helix</keyword>
<dbReference type="PANTHER" id="PTHR43184:SF12">
    <property type="entry name" value="SUGAR PHOSPHATE EXCHANGER 3"/>
    <property type="match status" value="1"/>
</dbReference>
<feature type="transmembrane region" description="Helical" evidence="5">
    <location>
        <begin position="386"/>
        <end position="406"/>
    </location>
</feature>
<proteinExistence type="predicted"/>
<keyword evidence="2 5" id="KW-0812">Transmembrane</keyword>
<dbReference type="HOGENOM" id="CLU_001265_62_1_11"/>
<feature type="transmembrane region" description="Helical" evidence="5">
    <location>
        <begin position="347"/>
        <end position="366"/>
    </location>
</feature>
<keyword evidence="8" id="KW-1185">Reference proteome</keyword>
<name>A9WS25_RENSM</name>
<protein>
    <submittedName>
        <fullName evidence="7">Transporter, MFS superfamily</fullName>
    </submittedName>
</protein>
<dbReference type="STRING" id="288705.RSal33209_2428"/>
<feature type="transmembrane region" description="Helical" evidence="5">
    <location>
        <begin position="100"/>
        <end position="121"/>
    </location>
</feature>
<dbReference type="GO" id="GO:0022857">
    <property type="term" value="F:transmembrane transporter activity"/>
    <property type="evidence" value="ECO:0007669"/>
    <property type="project" value="InterPro"/>
</dbReference>
<evidence type="ECO:0000256" key="1">
    <source>
        <dbReference type="ARBA" id="ARBA00004651"/>
    </source>
</evidence>
<feature type="transmembrane region" description="Helical" evidence="5">
    <location>
        <begin position="74"/>
        <end position="94"/>
    </location>
</feature>
<accession>A9WS25</accession>
<comment type="subcellular location">
    <subcellularLocation>
        <location evidence="1">Cell membrane</location>
        <topology evidence="1">Multi-pass membrane protein</topology>
    </subcellularLocation>
</comment>
<dbReference type="PANTHER" id="PTHR43184">
    <property type="entry name" value="MAJOR FACILITATOR SUPERFAMILY TRANSPORTER 16, ISOFORM B"/>
    <property type="match status" value="1"/>
</dbReference>
<dbReference type="SUPFAM" id="SSF103473">
    <property type="entry name" value="MFS general substrate transporter"/>
    <property type="match status" value="1"/>
</dbReference>
<dbReference type="Proteomes" id="UP000002007">
    <property type="component" value="Chromosome"/>
</dbReference>
<evidence type="ECO:0000313" key="8">
    <source>
        <dbReference type="Proteomes" id="UP000002007"/>
    </source>
</evidence>
<evidence type="ECO:0000259" key="6">
    <source>
        <dbReference type="PROSITE" id="PS50850"/>
    </source>
</evidence>
<dbReference type="PROSITE" id="PS50850">
    <property type="entry name" value="MFS"/>
    <property type="match status" value="1"/>
</dbReference>
<reference evidence="8" key="1">
    <citation type="journal article" date="2008" name="J. Bacteriol.">
        <title>Genome sequence of the fish pathogen Renibacterium salmoninarum suggests reductive evolution away from an environmental Arthrobacter ancestor.</title>
        <authorList>
            <person name="Wiens G.D."/>
            <person name="Rockey D.D."/>
            <person name="Wu Z."/>
            <person name="Chang J."/>
            <person name="Levy R."/>
            <person name="Crane S."/>
            <person name="Chen D.S."/>
            <person name="Capri G.R."/>
            <person name="Burnett J.R."/>
            <person name="Sudheesh P.S."/>
            <person name="Schipma M.J."/>
            <person name="Burd H."/>
            <person name="Bhattacharyya A."/>
            <person name="Rhodes L.D."/>
            <person name="Kaul R."/>
            <person name="Strom M.S."/>
        </authorList>
    </citation>
    <scope>NUCLEOTIDE SEQUENCE [LARGE SCALE GENOMIC DNA]</scope>
    <source>
        <strain evidence="8">ATCC 33209 / DSM 20767 / JCM 11484 / NBRC 15589 / NCIMB 2235</strain>
    </source>
</reference>
<feature type="domain" description="Major facilitator superfamily (MFS) profile" evidence="6">
    <location>
        <begin position="1"/>
        <end position="412"/>
    </location>
</feature>
<dbReference type="KEGG" id="rsa:RSal33209_2428"/>
<gene>
    <name evidence="7" type="ordered locus">RSal33209_2428</name>
</gene>
<dbReference type="Gene3D" id="1.20.1250.20">
    <property type="entry name" value="MFS general substrate transporter like domains"/>
    <property type="match status" value="2"/>
</dbReference>
<dbReference type="Pfam" id="PF07690">
    <property type="entry name" value="MFS_1"/>
    <property type="match status" value="1"/>
</dbReference>
<feature type="transmembrane region" description="Helical" evidence="5">
    <location>
        <begin position="283"/>
        <end position="302"/>
    </location>
</feature>
<dbReference type="RefSeq" id="WP_012245817.1">
    <property type="nucleotide sequence ID" value="NC_010168.1"/>
</dbReference>
<evidence type="ECO:0000256" key="5">
    <source>
        <dbReference type="SAM" id="Phobius"/>
    </source>
</evidence>
<evidence type="ECO:0000256" key="4">
    <source>
        <dbReference type="ARBA" id="ARBA00023136"/>
    </source>
</evidence>
<feature type="transmembrane region" description="Helical" evidence="5">
    <location>
        <begin position="161"/>
        <end position="184"/>
    </location>
</feature>
<dbReference type="InterPro" id="IPR036259">
    <property type="entry name" value="MFS_trans_sf"/>
</dbReference>
<organism evidence="7 8">
    <name type="scientific">Renibacterium salmoninarum (strain ATCC 33209 / DSM 20767 / JCM 11484 / NBRC 15589 / NCIMB 2235)</name>
    <dbReference type="NCBI Taxonomy" id="288705"/>
    <lineage>
        <taxon>Bacteria</taxon>
        <taxon>Bacillati</taxon>
        <taxon>Actinomycetota</taxon>
        <taxon>Actinomycetes</taxon>
        <taxon>Micrococcales</taxon>
        <taxon>Micrococcaceae</taxon>
        <taxon>Renibacterium</taxon>
    </lineage>
</organism>
<feature type="transmembrane region" description="Helical" evidence="5">
    <location>
        <begin position="133"/>
        <end position="155"/>
    </location>
</feature>
<feature type="transmembrane region" description="Helical" evidence="5">
    <location>
        <begin position="308"/>
        <end position="327"/>
    </location>
</feature>
<feature type="transmembrane region" description="Helical" evidence="5">
    <location>
        <begin position="44"/>
        <end position="67"/>
    </location>
</feature>
<feature type="transmembrane region" description="Helical" evidence="5">
    <location>
        <begin position="220"/>
        <end position="240"/>
    </location>
</feature>